<comment type="subcellular location">
    <subcellularLocation>
        <location evidence="1">Membrane</location>
    </subcellularLocation>
</comment>
<feature type="domain" description="G-protein coupled receptors family 1 profile" evidence="6">
    <location>
        <begin position="71"/>
        <end position="332"/>
    </location>
</feature>
<dbReference type="Pfam" id="PF10324">
    <property type="entry name" value="7TM_GPCR_Srw"/>
    <property type="match status" value="1"/>
</dbReference>
<dbReference type="InterPro" id="IPR017452">
    <property type="entry name" value="GPCR_Rhodpsn_7TM"/>
</dbReference>
<organism evidence="8">
    <name type="scientific">Caenorhabditis remanei</name>
    <name type="common">Caenorhabditis vulgaris</name>
    <dbReference type="NCBI Taxonomy" id="31234"/>
    <lineage>
        <taxon>Eukaryota</taxon>
        <taxon>Metazoa</taxon>
        <taxon>Ecdysozoa</taxon>
        <taxon>Nematoda</taxon>
        <taxon>Chromadorea</taxon>
        <taxon>Rhabditida</taxon>
        <taxon>Rhabditina</taxon>
        <taxon>Rhabditomorpha</taxon>
        <taxon>Rhabditoidea</taxon>
        <taxon>Rhabditidae</taxon>
        <taxon>Peloderinae</taxon>
        <taxon>Caenorhabditis</taxon>
    </lineage>
</organism>
<dbReference type="SUPFAM" id="SSF81321">
    <property type="entry name" value="Family A G protein-coupled receptor-like"/>
    <property type="match status" value="1"/>
</dbReference>
<protein>
    <recommendedName>
        <fullName evidence="6">G-protein coupled receptors family 1 profile domain-containing protein</fullName>
    </recommendedName>
</protein>
<dbReference type="Gene3D" id="1.20.1070.10">
    <property type="entry name" value="Rhodopsin 7-helix transmembrane proteins"/>
    <property type="match status" value="1"/>
</dbReference>
<name>E3MPU8_CAERE</name>
<evidence type="ECO:0000256" key="5">
    <source>
        <dbReference type="SAM" id="Phobius"/>
    </source>
</evidence>
<feature type="transmembrane region" description="Helical" evidence="5">
    <location>
        <begin position="236"/>
        <end position="259"/>
    </location>
</feature>
<evidence type="ECO:0000256" key="4">
    <source>
        <dbReference type="ARBA" id="ARBA00023136"/>
    </source>
</evidence>
<proteinExistence type="predicted"/>
<reference evidence="7" key="1">
    <citation type="submission" date="2007-07" db="EMBL/GenBank/DDBJ databases">
        <title>PCAP assembly of the Caenorhabditis remanei genome.</title>
        <authorList>
            <consortium name="The Caenorhabditis remanei Sequencing Consortium"/>
            <person name="Wilson R.K."/>
        </authorList>
    </citation>
    <scope>NUCLEOTIDE SEQUENCE [LARGE SCALE GENOMIC DNA]</scope>
    <source>
        <strain evidence="7">PB4641</strain>
    </source>
</reference>
<feature type="transmembrane region" description="Helical" evidence="5">
    <location>
        <begin position="181"/>
        <end position="200"/>
    </location>
</feature>
<evidence type="ECO:0000313" key="7">
    <source>
        <dbReference type="EMBL" id="EFP06620.1"/>
    </source>
</evidence>
<dbReference type="GO" id="GO:0008528">
    <property type="term" value="F:G protein-coupled peptide receptor activity"/>
    <property type="evidence" value="ECO:0007669"/>
    <property type="project" value="InterPro"/>
</dbReference>
<keyword evidence="8" id="KW-1185">Reference proteome</keyword>
<dbReference type="HOGENOM" id="CLU_043715_0_1_1"/>
<dbReference type="OrthoDB" id="5909418at2759"/>
<evidence type="ECO:0000256" key="1">
    <source>
        <dbReference type="ARBA" id="ARBA00004370"/>
    </source>
</evidence>
<evidence type="ECO:0000256" key="3">
    <source>
        <dbReference type="ARBA" id="ARBA00022989"/>
    </source>
</evidence>
<feature type="transmembrane region" description="Helical" evidence="5">
    <location>
        <begin position="317"/>
        <end position="339"/>
    </location>
</feature>
<evidence type="ECO:0000256" key="2">
    <source>
        <dbReference type="ARBA" id="ARBA00022692"/>
    </source>
</evidence>
<gene>
    <name evidence="7" type="ORF">CRE_12091</name>
</gene>
<sequence length="382" mass="43951">MYIFETTTATPGATTQRWFGKDPGDYYYYDGGPDVNWKTRPDYFFNQDTETAVISKAEVVDHIVSFVGLFLNLFHFIVLIRKELRTSVVFIIILGICFCDILVFLSSITQRYFSNSEERGMYGGYCGTDKQYWMVFLETLSRAIQKFGRLSSTLLAFVVALIRAVTVVFPMSSIVDRLLKVRTGIFIVLVSLALCGARYVQYYWEYNIFKAGIYASSCYVSMESSNETSLRNQEGYIVLVSTVLYLIVTCILLIALFLVRKKRKQLKSDKSDGTSLLVVMMAVSFLLSEILYSFVFVMDDRNSFTSNRVILQLVNTFTYISRISLTFNSILHVFFCFFLSSQYRAVVWRLLRMDKQKTTRVVEQSIISSAARKTETSHQFGY</sequence>
<dbReference type="PROSITE" id="PS50262">
    <property type="entry name" value="G_PROTEIN_RECEP_F1_2"/>
    <property type="match status" value="1"/>
</dbReference>
<evidence type="ECO:0000313" key="8">
    <source>
        <dbReference type="Proteomes" id="UP000008281"/>
    </source>
</evidence>
<dbReference type="PANTHER" id="PTHR47321">
    <property type="entry name" value="SERPENTINE RECEPTOR, CLASS W"/>
    <property type="match status" value="1"/>
</dbReference>
<keyword evidence="4 5" id="KW-0472">Membrane</keyword>
<dbReference type="InParanoid" id="E3MPU8"/>
<accession>E3MPU8</accession>
<dbReference type="OMA" id="IGEPTEY"/>
<evidence type="ECO:0000259" key="6">
    <source>
        <dbReference type="PROSITE" id="PS50262"/>
    </source>
</evidence>
<feature type="transmembrane region" description="Helical" evidence="5">
    <location>
        <begin position="275"/>
        <end position="297"/>
    </location>
</feature>
<dbReference type="AlphaFoldDB" id="E3MPU8"/>
<keyword evidence="2 5" id="KW-0812">Transmembrane</keyword>
<feature type="transmembrane region" description="Helical" evidence="5">
    <location>
        <begin position="87"/>
        <end position="108"/>
    </location>
</feature>
<dbReference type="Proteomes" id="UP000008281">
    <property type="component" value="Unassembled WGS sequence"/>
</dbReference>
<dbReference type="EMBL" id="DS268464">
    <property type="protein sequence ID" value="EFP06620.1"/>
    <property type="molecule type" value="Genomic_DNA"/>
</dbReference>
<dbReference type="GO" id="GO:0016020">
    <property type="term" value="C:membrane"/>
    <property type="evidence" value="ECO:0007669"/>
    <property type="project" value="UniProtKB-SubCell"/>
</dbReference>
<keyword evidence="3 5" id="KW-1133">Transmembrane helix</keyword>
<dbReference type="InterPro" id="IPR019427">
    <property type="entry name" value="7TM_GPCR_serpentine_rcpt_Srw"/>
</dbReference>
<dbReference type="PANTHER" id="PTHR47321:SF1">
    <property type="entry name" value="G-PROTEIN COUPLED RECEPTORS FAMILY 1 PROFILE DOMAIN-CONTAINING PROTEIN-RELATED"/>
    <property type="match status" value="1"/>
</dbReference>
<feature type="transmembrane region" description="Helical" evidence="5">
    <location>
        <begin position="63"/>
        <end position="80"/>
    </location>
</feature>
<feature type="transmembrane region" description="Helical" evidence="5">
    <location>
        <begin position="150"/>
        <end position="169"/>
    </location>
</feature>